<dbReference type="HOGENOM" id="CLU_2334392_0_0_1"/>
<dbReference type="EMBL" id="KN832976">
    <property type="protein sequence ID" value="KIM88815.1"/>
    <property type="molecule type" value="Genomic_DNA"/>
</dbReference>
<reference evidence="3" key="2">
    <citation type="submission" date="2015-01" db="EMBL/GenBank/DDBJ databases">
        <title>Evolutionary Origins and Diversification of the Mycorrhizal Mutualists.</title>
        <authorList>
            <consortium name="DOE Joint Genome Institute"/>
            <consortium name="Mycorrhizal Genomics Consortium"/>
            <person name="Kohler A."/>
            <person name="Kuo A."/>
            <person name="Nagy L.G."/>
            <person name="Floudas D."/>
            <person name="Copeland A."/>
            <person name="Barry K.W."/>
            <person name="Cichocki N."/>
            <person name="Veneault-Fourrey C."/>
            <person name="LaButti K."/>
            <person name="Lindquist E.A."/>
            <person name="Lipzen A."/>
            <person name="Lundell T."/>
            <person name="Morin E."/>
            <person name="Murat C."/>
            <person name="Riley R."/>
            <person name="Ohm R."/>
            <person name="Sun H."/>
            <person name="Tunlid A."/>
            <person name="Henrissat B."/>
            <person name="Grigoriev I.V."/>
            <person name="Hibbett D.S."/>
            <person name="Martin F."/>
        </authorList>
    </citation>
    <scope>NUCLEOTIDE SEQUENCE [LARGE SCALE GENOMIC DNA]</scope>
    <source>
        <strain evidence="3">F 1598</strain>
    </source>
</reference>
<protein>
    <submittedName>
        <fullName evidence="2">Uncharacterized protein</fullName>
    </submittedName>
</protein>
<evidence type="ECO:0000313" key="2">
    <source>
        <dbReference type="EMBL" id="KIM88815.1"/>
    </source>
</evidence>
<feature type="region of interest" description="Disordered" evidence="1">
    <location>
        <begin position="78"/>
        <end position="98"/>
    </location>
</feature>
<dbReference type="Proteomes" id="UP000054166">
    <property type="component" value="Unassembled WGS sequence"/>
</dbReference>
<reference evidence="2 3" key="1">
    <citation type="submission" date="2014-04" db="EMBL/GenBank/DDBJ databases">
        <authorList>
            <consortium name="DOE Joint Genome Institute"/>
            <person name="Kuo A."/>
            <person name="Tarkka M."/>
            <person name="Buscot F."/>
            <person name="Kohler A."/>
            <person name="Nagy L.G."/>
            <person name="Floudas D."/>
            <person name="Copeland A."/>
            <person name="Barry K.W."/>
            <person name="Cichocki N."/>
            <person name="Veneault-Fourrey C."/>
            <person name="LaButti K."/>
            <person name="Lindquist E.A."/>
            <person name="Lipzen A."/>
            <person name="Lundell T."/>
            <person name="Morin E."/>
            <person name="Murat C."/>
            <person name="Sun H."/>
            <person name="Tunlid A."/>
            <person name="Henrissat B."/>
            <person name="Grigoriev I.V."/>
            <person name="Hibbett D.S."/>
            <person name="Martin F."/>
            <person name="Nordberg H.P."/>
            <person name="Cantor M.N."/>
            <person name="Hua S.X."/>
        </authorList>
    </citation>
    <scope>NUCLEOTIDE SEQUENCE [LARGE SCALE GENOMIC DNA]</scope>
    <source>
        <strain evidence="2 3">F 1598</strain>
    </source>
</reference>
<dbReference type="InParanoid" id="A0A0C3FX49"/>
<organism evidence="2 3">
    <name type="scientific">Piloderma croceum (strain F 1598)</name>
    <dbReference type="NCBI Taxonomy" id="765440"/>
    <lineage>
        <taxon>Eukaryota</taxon>
        <taxon>Fungi</taxon>
        <taxon>Dikarya</taxon>
        <taxon>Basidiomycota</taxon>
        <taxon>Agaricomycotina</taxon>
        <taxon>Agaricomycetes</taxon>
        <taxon>Agaricomycetidae</taxon>
        <taxon>Atheliales</taxon>
        <taxon>Atheliaceae</taxon>
        <taxon>Piloderma</taxon>
    </lineage>
</organism>
<dbReference type="OrthoDB" id="2595043at2759"/>
<dbReference type="AlphaFoldDB" id="A0A0C3FX49"/>
<keyword evidence="3" id="KW-1185">Reference proteome</keyword>
<name>A0A0C3FX49_PILCF</name>
<sequence>MSSQEPNGQTSSNHGLTNLNVNIAQLSSLLVQEPTEGDTDVAELLRTIEAADGMAQGVESKLDNMLENLDNLLASLESKADTDNVTGSNATNRDKGSN</sequence>
<evidence type="ECO:0000313" key="3">
    <source>
        <dbReference type="Proteomes" id="UP000054166"/>
    </source>
</evidence>
<accession>A0A0C3FX49</accession>
<gene>
    <name evidence="2" type="ORF">PILCRDRAFT_813800</name>
</gene>
<evidence type="ECO:0000256" key="1">
    <source>
        <dbReference type="SAM" id="MobiDB-lite"/>
    </source>
</evidence>
<proteinExistence type="predicted"/>